<dbReference type="Proteomes" id="UP000231194">
    <property type="component" value="Unassembled WGS sequence"/>
</dbReference>
<dbReference type="SUPFAM" id="SSF51695">
    <property type="entry name" value="PLC-like phosphodiesterases"/>
    <property type="match status" value="1"/>
</dbReference>
<keyword evidence="3" id="KW-1185">Reference proteome</keyword>
<dbReference type="GO" id="GO:0008081">
    <property type="term" value="F:phosphoric diester hydrolase activity"/>
    <property type="evidence" value="ECO:0007669"/>
    <property type="project" value="InterPro"/>
</dbReference>
<dbReference type="RefSeq" id="WP_100234862.1">
    <property type="nucleotide sequence ID" value="NZ_PGVG01000027.1"/>
</dbReference>
<proteinExistence type="predicted"/>
<organism evidence="2 3">
    <name type="scientific">Bradyrhizobium forestalis</name>
    <dbReference type="NCBI Taxonomy" id="1419263"/>
    <lineage>
        <taxon>Bacteria</taxon>
        <taxon>Pseudomonadati</taxon>
        <taxon>Pseudomonadota</taxon>
        <taxon>Alphaproteobacteria</taxon>
        <taxon>Hyphomicrobiales</taxon>
        <taxon>Nitrobacteraceae</taxon>
        <taxon>Bradyrhizobium</taxon>
    </lineage>
</organism>
<dbReference type="GO" id="GO:0006629">
    <property type="term" value="P:lipid metabolic process"/>
    <property type="evidence" value="ECO:0007669"/>
    <property type="project" value="InterPro"/>
</dbReference>
<dbReference type="AlphaFoldDB" id="A0A2M8R336"/>
<dbReference type="InterPro" id="IPR017946">
    <property type="entry name" value="PLC-like_Pdiesterase_TIM-brl"/>
</dbReference>
<dbReference type="Pfam" id="PF03009">
    <property type="entry name" value="GDPD"/>
    <property type="match status" value="1"/>
</dbReference>
<evidence type="ECO:0000313" key="2">
    <source>
        <dbReference type="EMBL" id="PJG52229.1"/>
    </source>
</evidence>
<reference evidence="2 3" key="1">
    <citation type="submission" date="2017-11" db="EMBL/GenBank/DDBJ databases">
        <title>Bradyrhizobium forestalis sp. nov., an efficient nitrogen-fixing bacterium isolated from nodules of forest legume species in the Amazon.</title>
        <authorList>
            <person name="Costa E.M."/>
            <person name="Guimaraes A."/>
            <person name="Carvalho T.S."/>
            <person name="Rodrigues T.L."/>
            <person name="Ribeiro P.R.A."/>
            <person name="Lebbe L."/>
            <person name="Willems A."/>
            <person name="Moreira F.M.S."/>
        </authorList>
    </citation>
    <scope>NUCLEOTIDE SEQUENCE [LARGE SCALE GENOMIC DNA]</scope>
    <source>
        <strain evidence="2 3">INPA54B</strain>
    </source>
</reference>
<dbReference type="Gene3D" id="3.20.20.190">
    <property type="entry name" value="Phosphatidylinositol (PI) phosphodiesterase"/>
    <property type="match status" value="1"/>
</dbReference>
<dbReference type="CDD" id="cd08567">
    <property type="entry name" value="GDPD_SpGDE_like"/>
    <property type="match status" value="1"/>
</dbReference>
<protein>
    <submittedName>
        <fullName evidence="2">Glycerophosphodiester phosphodiesterase</fullName>
    </submittedName>
</protein>
<feature type="domain" description="GP-PDE" evidence="1">
    <location>
        <begin position="27"/>
        <end position="316"/>
    </location>
</feature>
<dbReference type="OrthoDB" id="9787897at2"/>
<name>A0A2M8R336_9BRAD</name>
<comment type="caution">
    <text evidence="2">The sequence shown here is derived from an EMBL/GenBank/DDBJ whole genome shotgun (WGS) entry which is preliminary data.</text>
</comment>
<sequence>MPSRATTILTVLGVLVAGQAMGSDLAFDLEAHRGGRALLPENTLPAFANALSMGVDTLELDVGVTADGEIIVSHERGLNPDLARDSSGAYISPPGTPFVKLRLDEIRTYDVGHIRPDSAYAKQFPDQRAVPGTRIPTLKELFALVRKSGNTQVRFNIETKIDPNHPDETLDPQAFVAKLLGVIETEGFFDRVMIQSFDWRTLLLVQQQAPNIPTVYLTLQRGSAPTVALDKATSWMAGFSPADHGGSLPRTIKAAGGAIWSPHFGDVTAALVSEAHALGLRVVVWTVNKRDDMARMIELGVDGIISDRPDLLRQVAGEKGIALPAGTPVAP</sequence>
<dbReference type="InterPro" id="IPR030395">
    <property type="entry name" value="GP_PDE_dom"/>
</dbReference>
<dbReference type="PROSITE" id="PS51704">
    <property type="entry name" value="GP_PDE"/>
    <property type="match status" value="1"/>
</dbReference>
<accession>A0A2M8R336</accession>
<gene>
    <name evidence="2" type="ORF">CVM73_27250</name>
</gene>
<dbReference type="EMBL" id="PGVG01000027">
    <property type="protein sequence ID" value="PJG52229.1"/>
    <property type="molecule type" value="Genomic_DNA"/>
</dbReference>
<dbReference type="PANTHER" id="PTHR46211:SF14">
    <property type="entry name" value="GLYCEROPHOSPHODIESTER PHOSPHODIESTERASE"/>
    <property type="match status" value="1"/>
</dbReference>
<dbReference type="PANTHER" id="PTHR46211">
    <property type="entry name" value="GLYCEROPHOSPHORYL DIESTER PHOSPHODIESTERASE"/>
    <property type="match status" value="1"/>
</dbReference>
<evidence type="ECO:0000259" key="1">
    <source>
        <dbReference type="PROSITE" id="PS51704"/>
    </source>
</evidence>
<evidence type="ECO:0000313" key="3">
    <source>
        <dbReference type="Proteomes" id="UP000231194"/>
    </source>
</evidence>